<dbReference type="RefSeq" id="WP_005713479.1">
    <property type="nucleotide sequence ID" value="NZ_CP009158.1"/>
</dbReference>
<dbReference type="GeneID" id="66618741"/>
<dbReference type="SUPFAM" id="SSF158682">
    <property type="entry name" value="TerB-like"/>
    <property type="match status" value="1"/>
</dbReference>
<dbReference type="OMA" id="WHDNERD"/>
<dbReference type="EMBL" id="CP041334">
    <property type="protein sequence ID" value="QKY73121.1"/>
    <property type="molecule type" value="Genomic_DNA"/>
</dbReference>
<protein>
    <submittedName>
        <fullName evidence="1">DNA repair protein</fullName>
    </submittedName>
</protein>
<dbReference type="KEGG" id="hpas:JL26_04500"/>
<dbReference type="Proteomes" id="UP000509790">
    <property type="component" value="Chromosome"/>
</dbReference>
<evidence type="ECO:0000313" key="2">
    <source>
        <dbReference type="Proteomes" id="UP000509790"/>
    </source>
</evidence>
<dbReference type="Gene3D" id="1.10.3680.10">
    <property type="entry name" value="TerB-like"/>
    <property type="match status" value="1"/>
</dbReference>
<accession>A0A6I5WQL0</accession>
<proteinExistence type="predicted"/>
<dbReference type="InterPro" id="IPR029024">
    <property type="entry name" value="TerB-like"/>
</dbReference>
<sequence>MFVQNLTAEQQSALIYLAHEIARADGSSDELQLGMVEILTKQSEDGVTEKAITVDELVTLFTTERAKCSLLLELLGVAHANEEYHLSEKDMIAGYARKLGISNEKLNALESWVEKQFALSREVTLLLD</sequence>
<name>A0A6I5WQL0_GLAPU</name>
<evidence type="ECO:0000313" key="1">
    <source>
        <dbReference type="EMBL" id="QKY73121.1"/>
    </source>
</evidence>
<dbReference type="AlphaFoldDB" id="A0A6I5WQL0"/>
<gene>
    <name evidence="1" type="ORF">FLK62_07655</name>
</gene>
<dbReference type="KEGG" id="hpak:JT17_02070"/>
<reference evidence="1 2" key="1">
    <citation type="submission" date="2019-06" db="EMBL/GenBank/DDBJ databases">
        <title>Complete genome sequence of Haemophilus parasuis HPS412.</title>
        <authorList>
            <person name="Yang S."/>
            <person name="Huang C."/>
        </authorList>
    </citation>
    <scope>NUCLEOTIDE SEQUENCE [LARGE SCALE GENOMIC DNA]</scope>
    <source>
        <strain evidence="1 2">HPS412</strain>
    </source>
</reference>
<organism evidence="1 2">
    <name type="scientific">Glaesserella parasuis</name>
    <name type="common">Haemophilus parasuis</name>
    <dbReference type="NCBI Taxonomy" id="738"/>
    <lineage>
        <taxon>Bacteria</taxon>
        <taxon>Pseudomonadati</taxon>
        <taxon>Pseudomonadota</taxon>
        <taxon>Gammaproteobacteria</taxon>
        <taxon>Pasteurellales</taxon>
        <taxon>Pasteurellaceae</taxon>
        <taxon>Glaesserella</taxon>
    </lineage>
</organism>